<dbReference type="GO" id="GO:0046872">
    <property type="term" value="F:metal ion binding"/>
    <property type="evidence" value="ECO:0007669"/>
    <property type="project" value="UniProtKB-KW"/>
</dbReference>
<organism evidence="5 6">
    <name type="scientific">Didymodactylos carnosus</name>
    <dbReference type="NCBI Taxonomy" id="1234261"/>
    <lineage>
        <taxon>Eukaryota</taxon>
        <taxon>Metazoa</taxon>
        <taxon>Spiralia</taxon>
        <taxon>Gnathifera</taxon>
        <taxon>Rotifera</taxon>
        <taxon>Eurotatoria</taxon>
        <taxon>Bdelloidea</taxon>
        <taxon>Philodinida</taxon>
        <taxon>Philodinidae</taxon>
        <taxon>Didymodactylos</taxon>
    </lineage>
</organism>
<gene>
    <name evidence="4" type="ORF">OVA965_LOCUS46043</name>
    <name evidence="5" type="ORF">TMI583_LOCUS50172</name>
</gene>
<dbReference type="EMBL" id="CAJOBA010117370">
    <property type="protein sequence ID" value="CAF4571060.1"/>
    <property type="molecule type" value="Genomic_DNA"/>
</dbReference>
<feature type="non-terminal residue" evidence="5">
    <location>
        <position position="1"/>
    </location>
</feature>
<comment type="caution">
    <text evidence="5">The sequence shown here is derived from an EMBL/GenBank/DDBJ whole genome shotgun (WGS) entry which is preliminary data.</text>
</comment>
<dbReference type="Proteomes" id="UP000677228">
    <property type="component" value="Unassembled WGS sequence"/>
</dbReference>
<dbReference type="SUPFAM" id="SSF49562">
    <property type="entry name" value="C2 domain (Calcium/lipid-binding domain, CaLB)"/>
    <property type="match status" value="1"/>
</dbReference>
<name>A0A8S2YVV1_9BILA</name>
<reference evidence="5" key="1">
    <citation type="submission" date="2021-02" db="EMBL/GenBank/DDBJ databases">
        <authorList>
            <person name="Nowell W R."/>
        </authorList>
    </citation>
    <scope>NUCLEOTIDE SEQUENCE</scope>
</reference>
<keyword evidence="1" id="KW-0479">Metal-binding</keyword>
<evidence type="ECO:0000259" key="3">
    <source>
        <dbReference type="PROSITE" id="PS50004"/>
    </source>
</evidence>
<dbReference type="Proteomes" id="UP000682733">
    <property type="component" value="Unassembled WGS sequence"/>
</dbReference>
<evidence type="ECO:0000313" key="6">
    <source>
        <dbReference type="Proteomes" id="UP000682733"/>
    </source>
</evidence>
<dbReference type="Pfam" id="PF00168">
    <property type="entry name" value="C2"/>
    <property type="match status" value="1"/>
</dbReference>
<dbReference type="InterPro" id="IPR000008">
    <property type="entry name" value="C2_dom"/>
</dbReference>
<evidence type="ECO:0000256" key="1">
    <source>
        <dbReference type="ARBA" id="ARBA00022723"/>
    </source>
</evidence>
<evidence type="ECO:0000256" key="2">
    <source>
        <dbReference type="ARBA" id="ARBA00022837"/>
    </source>
</evidence>
<dbReference type="EMBL" id="CAJNOK010079196">
    <property type="protein sequence ID" value="CAF1680142.1"/>
    <property type="molecule type" value="Genomic_DNA"/>
</dbReference>
<keyword evidence="2" id="KW-0106">Calcium</keyword>
<feature type="domain" description="C2" evidence="3">
    <location>
        <begin position="1"/>
        <end position="83"/>
    </location>
</feature>
<sequence length="83" mass="9890">MRILLGNNPYCIVEMNNNQRQITPVLYDSVFPEWNVSFEFFICDLNKNIIKCSIYDRKQFSIDRLLGYIELPVSSLIDRQQQQ</sequence>
<dbReference type="Gene3D" id="2.60.40.150">
    <property type="entry name" value="C2 domain"/>
    <property type="match status" value="1"/>
</dbReference>
<dbReference type="PROSITE" id="PS50004">
    <property type="entry name" value="C2"/>
    <property type="match status" value="1"/>
</dbReference>
<protein>
    <recommendedName>
        <fullName evidence="3">C2 domain-containing protein</fullName>
    </recommendedName>
</protein>
<proteinExistence type="predicted"/>
<evidence type="ECO:0000313" key="5">
    <source>
        <dbReference type="EMBL" id="CAF4571060.1"/>
    </source>
</evidence>
<accession>A0A8S2YVV1</accession>
<dbReference type="AlphaFoldDB" id="A0A8S2YVV1"/>
<evidence type="ECO:0000313" key="4">
    <source>
        <dbReference type="EMBL" id="CAF1680142.1"/>
    </source>
</evidence>
<dbReference type="PANTHER" id="PTHR45911">
    <property type="entry name" value="C2 DOMAIN-CONTAINING PROTEIN"/>
    <property type="match status" value="1"/>
</dbReference>
<dbReference type="InterPro" id="IPR035892">
    <property type="entry name" value="C2_domain_sf"/>
</dbReference>